<feature type="short sequence motif" description="'KMSKS' region" evidence="8">
    <location>
        <begin position="234"/>
        <end position="238"/>
    </location>
</feature>
<feature type="binding site" evidence="8">
    <location>
        <position position="162"/>
    </location>
    <ligand>
        <name>L-tyrosine</name>
        <dbReference type="ChEBI" id="CHEBI:58315"/>
    </ligand>
</feature>
<feature type="binding site" evidence="8">
    <location>
        <position position="237"/>
    </location>
    <ligand>
        <name>ATP</name>
        <dbReference type="ChEBI" id="CHEBI:30616"/>
    </ligand>
</feature>
<feature type="binding site" evidence="8">
    <location>
        <position position="169"/>
    </location>
    <ligand>
        <name>L-tyrosine</name>
        <dbReference type="ChEBI" id="CHEBI:58315"/>
    </ligand>
</feature>
<keyword evidence="2 8" id="KW-0436">Ligase</keyword>
<accession>A0A7J3SM54</accession>
<dbReference type="PRINTS" id="PR01040">
    <property type="entry name" value="TRNASYNTHTYR"/>
</dbReference>
<feature type="binding site" evidence="8">
    <location>
        <position position="166"/>
    </location>
    <ligand>
        <name>L-tyrosine</name>
        <dbReference type="ChEBI" id="CHEBI:58315"/>
    </ligand>
</feature>
<comment type="subcellular location">
    <subcellularLocation>
        <location evidence="8">Cytoplasm</location>
    </subcellularLocation>
</comment>
<evidence type="ECO:0000313" key="9">
    <source>
        <dbReference type="EMBL" id="HGZ60656.1"/>
    </source>
</evidence>
<keyword evidence="6 8" id="KW-0030">Aminoacyl-tRNA synthetase</keyword>
<evidence type="ECO:0000256" key="1">
    <source>
        <dbReference type="ARBA" id="ARBA00022490"/>
    </source>
</evidence>
<dbReference type="GO" id="GO:0004831">
    <property type="term" value="F:tyrosine-tRNA ligase activity"/>
    <property type="evidence" value="ECO:0007669"/>
    <property type="project" value="UniProtKB-UniRule"/>
</dbReference>
<dbReference type="EMBL" id="DTLS01000162">
    <property type="protein sequence ID" value="HGZ60656.1"/>
    <property type="molecule type" value="Genomic_DNA"/>
</dbReference>
<dbReference type="PIRSF" id="PIRSF006588">
    <property type="entry name" value="TyrRS_arch_euk"/>
    <property type="match status" value="1"/>
</dbReference>
<dbReference type="NCBIfam" id="NF006330">
    <property type="entry name" value="PRK08560.1"/>
    <property type="match status" value="1"/>
</dbReference>
<dbReference type="InterPro" id="IPR014729">
    <property type="entry name" value="Rossmann-like_a/b/a_fold"/>
</dbReference>
<keyword evidence="1 8" id="KW-0963">Cytoplasm</keyword>
<comment type="subunit">
    <text evidence="8">Homodimer.</text>
</comment>
<feature type="binding site" evidence="8">
    <location>
        <position position="184"/>
    </location>
    <ligand>
        <name>L-tyrosine</name>
        <dbReference type="ChEBI" id="CHEBI:58315"/>
    </ligand>
</feature>
<dbReference type="HAMAP" id="MF_02009">
    <property type="entry name" value="Tyr_tRNA_synth_type4"/>
    <property type="match status" value="1"/>
</dbReference>
<gene>
    <name evidence="8" type="primary">tyrS</name>
    <name evidence="9" type="ORF">ENW83_05600</name>
</gene>
<dbReference type="AlphaFoldDB" id="A0A7J3SM54"/>
<dbReference type="PANTHER" id="PTHR46264:SF4">
    <property type="entry name" value="TYROSINE--TRNA LIGASE, CYTOPLASMIC"/>
    <property type="match status" value="1"/>
</dbReference>
<evidence type="ECO:0000256" key="3">
    <source>
        <dbReference type="ARBA" id="ARBA00022741"/>
    </source>
</evidence>
<feature type="binding site" evidence="8">
    <location>
        <position position="36"/>
    </location>
    <ligand>
        <name>L-tyrosine</name>
        <dbReference type="ChEBI" id="CHEBI:58315"/>
    </ligand>
</feature>
<keyword evidence="5 8" id="KW-0648">Protein biosynthesis</keyword>
<proteinExistence type="inferred from homology"/>
<dbReference type="GO" id="GO:0005737">
    <property type="term" value="C:cytoplasm"/>
    <property type="evidence" value="ECO:0007669"/>
    <property type="project" value="UniProtKB-SubCell"/>
</dbReference>
<dbReference type="InterPro" id="IPR002305">
    <property type="entry name" value="aa-tRNA-synth_Ic"/>
</dbReference>
<name>A0A7J3SM54_9CREN</name>
<protein>
    <recommendedName>
        <fullName evidence="8">Tyrosine--tRNA ligase</fullName>
        <ecNumber evidence="8">6.1.1.1</ecNumber>
    </recommendedName>
    <alternativeName>
        <fullName evidence="8">Tyrosyl-tRNA synthetase</fullName>
        <shortName evidence="8">TyrRS</shortName>
    </alternativeName>
</protein>
<sequence>MDLEKRLELITRNTEEIITSEELREKLATEDRLKGYLGYEPSGLFHIGWVIWAYKVRDLIEAGISFTLLEATWHAMINDKFGGNLELIRGTASYIRHGLKALGVPTDKIKFVDAEELVGDKSYWELVLKVAKGTSLARAKRALTIMGRKEDEAELDASKIIYPFMQVSDIFYMDLDIALGGMDQRKAHMLARELADKLRKKKVIAIHTPLLTGLTGRGRAGGGGARDEELAESKMSKSVPSSTILIHDAEDDIERKILSAYCPKGVADFNPVLEINKYILFYEGHSTLIIERPAEHGGQIEVHSYQELEKLFLEGKIHPLDLKRATARELARRLKPVRDYFKANPEAKRLAEEIGAYYKLNVSI</sequence>
<comment type="function">
    <text evidence="8">Catalyzes the attachment of tyrosine to tRNA(Tyr) in a two-step reaction: tyrosine is first activated by ATP to form Tyr-AMP and then transferred to the acceptor end of tRNA(Tyr).</text>
</comment>
<evidence type="ECO:0000256" key="2">
    <source>
        <dbReference type="ARBA" id="ARBA00022598"/>
    </source>
</evidence>
<dbReference type="InterPro" id="IPR023617">
    <property type="entry name" value="Tyr-tRNA-ligase_arc/euk-type"/>
</dbReference>
<dbReference type="InterPro" id="IPR002307">
    <property type="entry name" value="Tyr-tRNA-ligase"/>
</dbReference>
<dbReference type="PANTHER" id="PTHR46264">
    <property type="entry name" value="TYROSINE-TRNA LIGASE"/>
    <property type="match status" value="1"/>
</dbReference>
<dbReference type="Pfam" id="PF00579">
    <property type="entry name" value="tRNA-synt_1b"/>
    <property type="match status" value="1"/>
</dbReference>
<evidence type="ECO:0000256" key="5">
    <source>
        <dbReference type="ARBA" id="ARBA00022917"/>
    </source>
</evidence>
<comment type="similarity">
    <text evidence="8">Belongs to the class-I aminoacyl-tRNA synthetase family. TyrS type 4 subfamily.</text>
</comment>
<keyword evidence="4 8" id="KW-0067">ATP-binding</keyword>
<keyword evidence="3 8" id="KW-0547">Nucleotide-binding</keyword>
<comment type="caution">
    <text evidence="9">The sequence shown here is derived from an EMBL/GenBank/DDBJ whole genome shotgun (WGS) entry which is preliminary data.</text>
</comment>
<dbReference type="Gene3D" id="3.40.50.620">
    <property type="entry name" value="HUPs"/>
    <property type="match status" value="2"/>
</dbReference>
<dbReference type="NCBIfam" id="TIGR00234">
    <property type="entry name" value="tyrS"/>
    <property type="match status" value="1"/>
</dbReference>
<evidence type="ECO:0000256" key="8">
    <source>
        <dbReference type="HAMAP-Rule" id="MF_02009"/>
    </source>
</evidence>
<comment type="catalytic activity">
    <reaction evidence="7 8">
        <text>tRNA(Tyr) + L-tyrosine + ATP = L-tyrosyl-tRNA(Tyr) + AMP + diphosphate + H(+)</text>
        <dbReference type="Rhea" id="RHEA:10220"/>
        <dbReference type="Rhea" id="RHEA-COMP:9706"/>
        <dbReference type="Rhea" id="RHEA-COMP:9707"/>
        <dbReference type="ChEBI" id="CHEBI:15378"/>
        <dbReference type="ChEBI" id="CHEBI:30616"/>
        <dbReference type="ChEBI" id="CHEBI:33019"/>
        <dbReference type="ChEBI" id="CHEBI:58315"/>
        <dbReference type="ChEBI" id="CHEBI:78442"/>
        <dbReference type="ChEBI" id="CHEBI:78536"/>
        <dbReference type="ChEBI" id="CHEBI:456215"/>
        <dbReference type="EC" id="6.1.1.1"/>
    </reaction>
</comment>
<evidence type="ECO:0000256" key="7">
    <source>
        <dbReference type="ARBA" id="ARBA00048248"/>
    </source>
</evidence>
<evidence type="ECO:0000256" key="6">
    <source>
        <dbReference type="ARBA" id="ARBA00023146"/>
    </source>
</evidence>
<evidence type="ECO:0000256" key="4">
    <source>
        <dbReference type="ARBA" id="ARBA00022840"/>
    </source>
</evidence>
<reference evidence="9" key="1">
    <citation type="journal article" date="2020" name="mSystems">
        <title>Genome- and Community-Level Interaction Insights into Carbon Utilization and Element Cycling Functions of Hydrothermarchaeota in Hydrothermal Sediment.</title>
        <authorList>
            <person name="Zhou Z."/>
            <person name="Liu Y."/>
            <person name="Xu W."/>
            <person name="Pan J."/>
            <person name="Luo Z.H."/>
            <person name="Li M."/>
        </authorList>
    </citation>
    <scope>NUCLEOTIDE SEQUENCE [LARGE SCALE GENOMIC DNA]</scope>
    <source>
        <strain evidence="9">SpSt-885</strain>
    </source>
</reference>
<dbReference type="SUPFAM" id="SSF52374">
    <property type="entry name" value="Nucleotidylyl transferase"/>
    <property type="match status" value="1"/>
</dbReference>
<dbReference type="GO" id="GO:0006437">
    <property type="term" value="P:tyrosyl-tRNA aminoacylation"/>
    <property type="evidence" value="ECO:0007669"/>
    <property type="project" value="UniProtKB-UniRule"/>
</dbReference>
<dbReference type="EC" id="6.1.1.1" evidence="8"/>
<organism evidence="9">
    <name type="scientific">Fervidicoccus fontis</name>
    <dbReference type="NCBI Taxonomy" id="683846"/>
    <lineage>
        <taxon>Archaea</taxon>
        <taxon>Thermoproteota</taxon>
        <taxon>Thermoprotei</taxon>
        <taxon>Fervidicoccales</taxon>
        <taxon>Fervidicoccaceae</taxon>
        <taxon>Fervidicoccus</taxon>
    </lineage>
</organism>
<dbReference type="GO" id="GO:0005524">
    <property type="term" value="F:ATP binding"/>
    <property type="evidence" value="ECO:0007669"/>
    <property type="project" value="UniProtKB-UniRule"/>
</dbReference>
<dbReference type="InterPro" id="IPR050489">
    <property type="entry name" value="Tyr-tRNA_synthase"/>
</dbReference>
<dbReference type="InterPro" id="IPR023678">
    <property type="entry name" value="Tyr-tRNA-ligase_4"/>
</dbReference>